<keyword evidence="2" id="KW-0732">Signal</keyword>
<keyword evidence="1" id="KW-0472">Membrane</keyword>
<dbReference type="RefSeq" id="WP_086744371.1">
    <property type="nucleotide sequence ID" value="NZ_MWPV01000003.1"/>
</dbReference>
<sequence>MSRLSFINRHSMPLLCTAALLLALLPKPLVASPNVGSPKLVLSDQRGVEQAQGVFVQSHTTMSVTGLINKVTVKQAFKNQTDQVLNGRYVFPLPDESAVYQLKMRVGEREIIGKIEEKKRAQADYALAQRQGKKASLVTQKRANVFVSQIANIEPGQTVSIELVYQELVRYQQGQFSLRLPMVVAPRYQPSHLVYDMDLTGNWPKVKPSDPLTELEMHLKDVTQGVEPILTQQINIDLNLGFALNDIHAPFHAINQQNQGNRYQVALAEGTTLANRDFVLRFRPAEQEAVTAAVFKEHLNGEDYALIMLMPPSAQYQQQQRLAREVVFVIDTSGSMHGSSLEQAKSALFFALANLDPQDSFNILAFNSNVNAFSQHALPANDFNLRRARTFIYGLEAQGGTEIASALNSVLDGQTHHDFLRQVIFLTDGSVSNEAELFSQIKQQLGDSRLFTIGIGSAPNSYFMSRAAQVGRGTFTYIGDVSDVQWQMKNLFNQLANAALKQLHIEDAQGNALDFWPKPIPDLYFDQAMMVAVKLRPDQQEIRIAGSQANGPFSASFKLANATEGDNIARLWARQKIKALQLGAAVQIEHEEPIAEQVLSLALKYQLLSPYTALLAIEHSPSLGSGSSDETVITPMAVKGWTAPLPQTDGQSIWQLIAGLFCVLLAIAVHRYERKLC</sequence>
<dbReference type="PANTHER" id="PTHR45737">
    <property type="entry name" value="VON WILLEBRAND FACTOR A DOMAIN-CONTAINING PROTEIN 5A"/>
    <property type="match status" value="1"/>
</dbReference>
<dbReference type="Pfam" id="PF13768">
    <property type="entry name" value="VWA_3"/>
    <property type="match status" value="1"/>
</dbReference>
<dbReference type="PROSITE" id="PS51468">
    <property type="entry name" value="VIT"/>
    <property type="match status" value="1"/>
</dbReference>
<name>A0A244CRG4_PSEDV</name>
<feature type="chain" id="PRO_5012354176" evidence="2">
    <location>
        <begin position="32"/>
        <end position="677"/>
    </location>
</feature>
<dbReference type="Gene3D" id="3.40.50.410">
    <property type="entry name" value="von Willebrand factor, type A domain"/>
    <property type="match status" value="1"/>
</dbReference>
<comment type="caution">
    <text evidence="5">The sequence shown here is derived from an EMBL/GenBank/DDBJ whole genome shotgun (WGS) entry which is preliminary data.</text>
</comment>
<dbReference type="InterPro" id="IPR013694">
    <property type="entry name" value="VIT"/>
</dbReference>
<keyword evidence="1" id="KW-0812">Transmembrane</keyword>
<reference evidence="5 6" key="1">
    <citation type="submission" date="2017-02" db="EMBL/GenBank/DDBJ databases">
        <title>Pseudoalteromonas ulvae TC14 Genome.</title>
        <authorList>
            <person name="Molmeret M."/>
        </authorList>
    </citation>
    <scope>NUCLEOTIDE SEQUENCE [LARGE SCALE GENOMIC DNA]</scope>
    <source>
        <strain evidence="5">TC14</strain>
    </source>
</reference>
<dbReference type="Proteomes" id="UP000194841">
    <property type="component" value="Unassembled WGS sequence"/>
</dbReference>
<evidence type="ECO:0000259" key="3">
    <source>
        <dbReference type="PROSITE" id="PS50234"/>
    </source>
</evidence>
<proteinExistence type="predicted"/>
<gene>
    <name evidence="5" type="ORF">B1199_12100</name>
</gene>
<dbReference type="PROSITE" id="PS50234">
    <property type="entry name" value="VWFA"/>
    <property type="match status" value="1"/>
</dbReference>
<dbReference type="NCBIfam" id="TIGR03788">
    <property type="entry name" value="marine_srt_targ"/>
    <property type="match status" value="1"/>
</dbReference>
<evidence type="ECO:0000256" key="1">
    <source>
        <dbReference type="SAM" id="Phobius"/>
    </source>
</evidence>
<feature type="domain" description="VWFA" evidence="3">
    <location>
        <begin position="325"/>
        <end position="495"/>
    </location>
</feature>
<evidence type="ECO:0000256" key="2">
    <source>
        <dbReference type="SAM" id="SignalP"/>
    </source>
</evidence>
<feature type="signal peptide" evidence="2">
    <location>
        <begin position="1"/>
        <end position="31"/>
    </location>
</feature>
<feature type="domain" description="VIT" evidence="4">
    <location>
        <begin position="39"/>
        <end position="167"/>
    </location>
</feature>
<keyword evidence="6" id="KW-1185">Reference proteome</keyword>
<dbReference type="SMART" id="SM00609">
    <property type="entry name" value="VIT"/>
    <property type="match status" value="1"/>
</dbReference>
<dbReference type="InterPro" id="IPR002035">
    <property type="entry name" value="VWF_A"/>
</dbReference>
<dbReference type="EMBL" id="MWPV01000003">
    <property type="protein sequence ID" value="OUL57789.1"/>
    <property type="molecule type" value="Genomic_DNA"/>
</dbReference>
<evidence type="ECO:0000313" key="5">
    <source>
        <dbReference type="EMBL" id="OUL57789.1"/>
    </source>
</evidence>
<organism evidence="5 6">
    <name type="scientific">Pseudoalteromonas ulvae</name>
    <dbReference type="NCBI Taxonomy" id="107327"/>
    <lineage>
        <taxon>Bacteria</taxon>
        <taxon>Pseudomonadati</taxon>
        <taxon>Pseudomonadota</taxon>
        <taxon>Gammaproteobacteria</taxon>
        <taxon>Alteromonadales</taxon>
        <taxon>Pseudoalteromonadaceae</taxon>
        <taxon>Pseudoalteromonas</taxon>
    </lineage>
</organism>
<accession>A0A244CRG4</accession>
<dbReference type="InterPro" id="IPR022440">
    <property type="entry name" value="CHP03788"/>
</dbReference>
<dbReference type="Pfam" id="PF08487">
    <property type="entry name" value="VIT"/>
    <property type="match status" value="1"/>
</dbReference>
<dbReference type="SMART" id="SM00327">
    <property type="entry name" value="VWA"/>
    <property type="match status" value="1"/>
</dbReference>
<keyword evidence="1" id="KW-1133">Transmembrane helix</keyword>
<feature type="transmembrane region" description="Helical" evidence="1">
    <location>
        <begin position="653"/>
        <end position="672"/>
    </location>
</feature>
<dbReference type="InterPro" id="IPR036465">
    <property type="entry name" value="vWFA_dom_sf"/>
</dbReference>
<evidence type="ECO:0000313" key="6">
    <source>
        <dbReference type="Proteomes" id="UP000194841"/>
    </source>
</evidence>
<evidence type="ECO:0000259" key="4">
    <source>
        <dbReference type="PROSITE" id="PS51468"/>
    </source>
</evidence>
<dbReference type="AlphaFoldDB" id="A0A244CRG4"/>
<dbReference type="SUPFAM" id="SSF53300">
    <property type="entry name" value="vWA-like"/>
    <property type="match status" value="1"/>
</dbReference>
<dbReference type="OrthoDB" id="9784383at2"/>
<dbReference type="PANTHER" id="PTHR45737:SF6">
    <property type="entry name" value="VON WILLEBRAND FACTOR A DOMAIN-CONTAINING PROTEIN 5A"/>
    <property type="match status" value="1"/>
</dbReference>
<protein>
    <submittedName>
        <fullName evidence="5">Marine proteobacterial sortase target protein</fullName>
    </submittedName>
</protein>